<evidence type="ECO:0000313" key="4">
    <source>
        <dbReference type="EMBL" id="KAK0748346.1"/>
    </source>
</evidence>
<dbReference type="InterPro" id="IPR000953">
    <property type="entry name" value="Chromo/chromo_shadow_dom"/>
</dbReference>
<feature type="compositionally biased region" description="Polar residues" evidence="2">
    <location>
        <begin position="256"/>
        <end position="265"/>
    </location>
</feature>
<comment type="caution">
    <text evidence="4">The sequence shown here is derived from an EMBL/GenBank/DDBJ whole genome shotgun (WGS) entry which is preliminary data.</text>
</comment>
<feature type="region of interest" description="Disordered" evidence="2">
    <location>
        <begin position="1"/>
        <end position="32"/>
    </location>
</feature>
<feature type="compositionally biased region" description="Polar residues" evidence="2">
    <location>
        <begin position="419"/>
        <end position="431"/>
    </location>
</feature>
<feature type="region of interest" description="Disordered" evidence="2">
    <location>
        <begin position="594"/>
        <end position="620"/>
    </location>
</feature>
<feature type="compositionally biased region" description="Low complexity" evidence="2">
    <location>
        <begin position="150"/>
        <end position="161"/>
    </location>
</feature>
<keyword evidence="5" id="KW-1185">Reference proteome</keyword>
<dbReference type="EMBL" id="JAUKTV010000001">
    <property type="protein sequence ID" value="KAK0748346.1"/>
    <property type="molecule type" value="Genomic_DNA"/>
</dbReference>
<reference evidence="4" key="1">
    <citation type="submission" date="2023-06" db="EMBL/GenBank/DDBJ databases">
        <title>Genome-scale phylogeny and comparative genomics of the fungal order Sordariales.</title>
        <authorList>
            <consortium name="Lawrence Berkeley National Laboratory"/>
            <person name="Hensen N."/>
            <person name="Bonometti L."/>
            <person name="Westerberg I."/>
            <person name="Brannstrom I.O."/>
            <person name="Guillou S."/>
            <person name="Cros-Aarteil S."/>
            <person name="Calhoun S."/>
            <person name="Haridas S."/>
            <person name="Kuo A."/>
            <person name="Mondo S."/>
            <person name="Pangilinan J."/>
            <person name="Riley R."/>
            <person name="Labutti K."/>
            <person name="Andreopoulos B."/>
            <person name="Lipzen A."/>
            <person name="Chen C."/>
            <person name="Yanf M."/>
            <person name="Daum C."/>
            <person name="Ng V."/>
            <person name="Clum A."/>
            <person name="Steindorff A."/>
            <person name="Ohm R."/>
            <person name="Martin F."/>
            <person name="Silar P."/>
            <person name="Natvig D."/>
            <person name="Lalanne C."/>
            <person name="Gautier V."/>
            <person name="Ament-Velasquez S.L."/>
            <person name="Kruys A."/>
            <person name="Hutchinson M.I."/>
            <person name="Powell A.J."/>
            <person name="Barry K."/>
            <person name="Miller A.N."/>
            <person name="Grigoriev I.V."/>
            <person name="Debuchy R."/>
            <person name="Gladieux P."/>
            <person name="Thoren M.H."/>
            <person name="Johannesson H."/>
        </authorList>
    </citation>
    <scope>NUCLEOTIDE SEQUENCE</scope>
    <source>
        <strain evidence="4">CBS 540.89</strain>
    </source>
</reference>
<proteinExistence type="predicted"/>
<evidence type="ECO:0000313" key="5">
    <source>
        <dbReference type="Proteomes" id="UP001172159"/>
    </source>
</evidence>
<evidence type="ECO:0000256" key="2">
    <source>
        <dbReference type="SAM" id="MobiDB-lite"/>
    </source>
</evidence>
<dbReference type="Proteomes" id="UP001172159">
    <property type="component" value="Unassembled WGS sequence"/>
</dbReference>
<feature type="compositionally biased region" description="Basic residues" evidence="2">
    <location>
        <begin position="445"/>
        <end position="457"/>
    </location>
</feature>
<feature type="domain" description="Chromo" evidence="3">
    <location>
        <begin position="467"/>
        <end position="531"/>
    </location>
</feature>
<feature type="region of interest" description="Disordered" evidence="2">
    <location>
        <begin position="356"/>
        <end position="466"/>
    </location>
</feature>
<feature type="region of interest" description="Disordered" evidence="2">
    <location>
        <begin position="117"/>
        <end position="332"/>
    </location>
</feature>
<protein>
    <recommendedName>
        <fullName evidence="3">Chromo domain-containing protein</fullName>
    </recommendedName>
</protein>
<dbReference type="Gene3D" id="2.40.50.40">
    <property type="match status" value="1"/>
</dbReference>
<feature type="compositionally biased region" description="Low complexity" evidence="2">
    <location>
        <begin position="131"/>
        <end position="140"/>
    </location>
</feature>
<dbReference type="SUPFAM" id="SSF54160">
    <property type="entry name" value="Chromo domain-like"/>
    <property type="match status" value="1"/>
</dbReference>
<dbReference type="InterPro" id="IPR023780">
    <property type="entry name" value="Chromo_domain"/>
</dbReference>
<evidence type="ECO:0000256" key="1">
    <source>
        <dbReference type="ARBA" id="ARBA00011353"/>
    </source>
</evidence>
<name>A0AA40EZF2_9PEZI</name>
<feature type="compositionally biased region" description="Basic and acidic residues" evidence="2">
    <location>
        <begin position="432"/>
        <end position="444"/>
    </location>
</feature>
<dbReference type="AlphaFoldDB" id="A0AA40EZF2"/>
<feature type="compositionally biased region" description="Polar residues" evidence="2">
    <location>
        <begin position="387"/>
        <end position="396"/>
    </location>
</feature>
<dbReference type="InterPro" id="IPR016197">
    <property type="entry name" value="Chromo-like_dom_sf"/>
</dbReference>
<feature type="compositionally biased region" description="Basic and acidic residues" evidence="2">
    <location>
        <begin position="213"/>
        <end position="229"/>
    </location>
</feature>
<comment type="subunit">
    <text evidence="1">Component of the NuA4 histone acetyltransferase complex.</text>
</comment>
<feature type="compositionally biased region" description="Acidic residues" evidence="2">
    <location>
        <begin position="190"/>
        <end position="206"/>
    </location>
</feature>
<evidence type="ECO:0000259" key="3">
    <source>
        <dbReference type="PROSITE" id="PS50013"/>
    </source>
</evidence>
<dbReference type="CDD" id="cd00024">
    <property type="entry name" value="CD_CSD"/>
    <property type="match status" value="1"/>
</dbReference>
<gene>
    <name evidence="4" type="ORF">B0T21DRAFT_406872</name>
</gene>
<sequence>MAKDNPPPHRKTMIEIPLPSIRKYTPGSGPPPPKISLLPPDDSTGYIIDQFVLPTDEDMTPTSRRMIHYHIGFTDLPAAKLLVPCHKVLDYISPRELENWEYRNAERLEEEKKAQQLALKEQQMAKKKKAPAAAIAEGKQPVGRPPKIQPTESHSPSPTSPANETLSLVQQVAGPSLATPKKRKLSMALENEEDTRDTASDQDSDEVALQRQLHPDFADDEAEQLHDAGEESQWVGNSEAESVDQLGPPPFELSGAETSRASSLAPSRRGVLPPLSQRVIPQRKETPVYPPKLKQTSLPPKTKQAAVSLSKPKETPIPPPKPGQTFSLTTKTKQTPVVVAQSSQVPAPGSIHPAFAAAVRASTEQKAVIQNGAAKPKTPKPGPPQSHEGTQQSKSFTPIPRPEPVRISQWTPAAVGRGSLSQSAEAPSSRSVSKDRAQEKESKKKEKKKESRPRKQQKVPPPQEEVYDVKDLLDDRWINENGVKVHKYLVLWVGDWPEGQNPTWEPDENIQDKGLIRRYHEKKASGTVKPPPKKMQKTLHHYMVSKQYSSVAEAFEDGLEVADAGHHHANDDDDMDMDKEEFLVAAVDNLHPQYARSLSQNSKKGKGEGGDAKPNGKVVAAATSKSELPFSAFDASLAQYQQSLRGAPR</sequence>
<organism evidence="4 5">
    <name type="scientific">Apiosordaria backusii</name>
    <dbReference type="NCBI Taxonomy" id="314023"/>
    <lineage>
        <taxon>Eukaryota</taxon>
        <taxon>Fungi</taxon>
        <taxon>Dikarya</taxon>
        <taxon>Ascomycota</taxon>
        <taxon>Pezizomycotina</taxon>
        <taxon>Sordariomycetes</taxon>
        <taxon>Sordariomycetidae</taxon>
        <taxon>Sordariales</taxon>
        <taxon>Lasiosphaeriaceae</taxon>
        <taxon>Apiosordaria</taxon>
    </lineage>
</organism>
<accession>A0AA40EZF2</accession>
<dbReference type="GO" id="GO:0006338">
    <property type="term" value="P:chromatin remodeling"/>
    <property type="evidence" value="ECO:0007669"/>
    <property type="project" value="UniProtKB-ARBA"/>
</dbReference>
<dbReference type="Pfam" id="PF00385">
    <property type="entry name" value="Chromo"/>
    <property type="match status" value="1"/>
</dbReference>
<dbReference type="PROSITE" id="PS50013">
    <property type="entry name" value="CHROMO_2"/>
    <property type="match status" value="1"/>
</dbReference>